<dbReference type="Proteomes" id="UP000070501">
    <property type="component" value="Unassembled WGS sequence"/>
</dbReference>
<feature type="non-terminal residue" evidence="2">
    <location>
        <position position="281"/>
    </location>
</feature>
<dbReference type="OrthoDB" id="194358at2759"/>
<accession>A0A136INI2</accession>
<proteinExistence type="predicted"/>
<dbReference type="PANTHER" id="PTHR24148">
    <property type="entry name" value="ANKYRIN REPEAT DOMAIN-CONTAINING PROTEIN 39 HOMOLOG-RELATED"/>
    <property type="match status" value="1"/>
</dbReference>
<reference evidence="3" key="1">
    <citation type="submission" date="2016-02" db="EMBL/GenBank/DDBJ databases">
        <title>Draft genome sequence of Microdochium bolleyi, a fungal endophyte of beachgrass.</title>
        <authorList>
            <consortium name="DOE Joint Genome Institute"/>
            <person name="David A.S."/>
            <person name="May G."/>
            <person name="Haridas S."/>
            <person name="Lim J."/>
            <person name="Wang M."/>
            <person name="Labutti K."/>
            <person name="Lipzen A."/>
            <person name="Barry K."/>
            <person name="Grigoriev I.V."/>
        </authorList>
    </citation>
    <scope>NUCLEOTIDE SEQUENCE [LARGE SCALE GENOMIC DNA]</scope>
    <source>
        <strain evidence="3">J235TASD1</strain>
    </source>
</reference>
<organism evidence="2 3">
    <name type="scientific">Microdochium bolleyi</name>
    <dbReference type="NCBI Taxonomy" id="196109"/>
    <lineage>
        <taxon>Eukaryota</taxon>
        <taxon>Fungi</taxon>
        <taxon>Dikarya</taxon>
        <taxon>Ascomycota</taxon>
        <taxon>Pezizomycotina</taxon>
        <taxon>Sordariomycetes</taxon>
        <taxon>Xylariomycetidae</taxon>
        <taxon>Xylariales</taxon>
        <taxon>Microdochiaceae</taxon>
        <taxon>Microdochium</taxon>
    </lineage>
</organism>
<dbReference type="STRING" id="196109.A0A136INI2"/>
<dbReference type="InParanoid" id="A0A136INI2"/>
<feature type="domain" description="Heterokaryon incompatibility" evidence="1">
    <location>
        <begin position="43"/>
        <end position="197"/>
    </location>
</feature>
<feature type="non-terminal residue" evidence="2">
    <location>
        <position position="1"/>
    </location>
</feature>
<dbReference type="AlphaFoldDB" id="A0A136INI2"/>
<dbReference type="EMBL" id="KQ964268">
    <property type="protein sequence ID" value="KXJ86418.1"/>
    <property type="molecule type" value="Genomic_DNA"/>
</dbReference>
<name>A0A136INI2_9PEZI</name>
<dbReference type="PANTHER" id="PTHR24148:SF73">
    <property type="entry name" value="HET DOMAIN PROTEIN (AFU_ORTHOLOGUE AFUA_8G01020)"/>
    <property type="match status" value="1"/>
</dbReference>
<protein>
    <submittedName>
        <fullName evidence="2">Heterokaryon incompatibility protein-domain-containing protein</fullName>
    </submittedName>
</protein>
<dbReference type="InterPro" id="IPR052895">
    <property type="entry name" value="HetReg/Transcr_Mod"/>
</dbReference>
<dbReference type="InterPro" id="IPR010730">
    <property type="entry name" value="HET"/>
</dbReference>
<keyword evidence="3" id="KW-1185">Reference proteome</keyword>
<evidence type="ECO:0000259" key="1">
    <source>
        <dbReference type="Pfam" id="PF06985"/>
    </source>
</evidence>
<sequence length="281" mass="32055">YKFDGLVSDDHEIRLVRLKHAREGPIEGEYIIQSLDSPDLTPYEAVSYVWGDPDLCETITIDGRELAVTRNATEMLTSLRKGEHGYLWIDAICINQRDIAERSHQVQQMSRIYALASKLIVYLGSPTTDTDLLMGSLSEVQSALGPDRHDFGEYEQEWARVQERLNPEVPDAEQRQRNAVDDLLSRPYWERAWIVQEVSLPADGTVYCGDWAVSCDIFILALWLFQVTPSSHVSQIIGAMPTRFREAVYHGDDHDLHSVLLRYCEAKASDERDRIYALLGL</sequence>
<evidence type="ECO:0000313" key="2">
    <source>
        <dbReference type="EMBL" id="KXJ86418.1"/>
    </source>
</evidence>
<gene>
    <name evidence="2" type="ORF">Micbo1qcDRAFT_107675</name>
</gene>
<evidence type="ECO:0000313" key="3">
    <source>
        <dbReference type="Proteomes" id="UP000070501"/>
    </source>
</evidence>
<dbReference type="Pfam" id="PF06985">
    <property type="entry name" value="HET"/>
    <property type="match status" value="1"/>
</dbReference>